<accession>A0A2U3K3F8</accession>
<dbReference type="PANTHER" id="PTHR16026:SF0">
    <property type="entry name" value="CARTILAGE ACIDIC PROTEIN 1"/>
    <property type="match status" value="1"/>
</dbReference>
<dbReference type="Proteomes" id="UP000238701">
    <property type="component" value="Unassembled WGS sequence"/>
</dbReference>
<evidence type="ECO:0000313" key="4">
    <source>
        <dbReference type="Proteomes" id="UP000238701"/>
    </source>
</evidence>
<evidence type="ECO:0000259" key="2">
    <source>
        <dbReference type="Pfam" id="PF07593"/>
    </source>
</evidence>
<feature type="domain" description="ASPIC/UnbV" evidence="2">
    <location>
        <begin position="484"/>
        <end position="550"/>
    </location>
</feature>
<sequence>MRSLIVILIAAVVLAVASGPSAPPGIRFEEIAARSGLNFTTSSSPTPNKNQIETMVAGIALLDYDNDGYLDIYVVNGAAIPSLKKESPAYWNRLFHNNHDGTFTDVTERAGVAAVGYGMGVAVGDYDNDGWPDIFVANVTGNQLFHNNGDGTFTDVTAKAGLQGATLDGKKMWSVGAGWFDYNNDGLLDLFVVNYCKWEVNKDPYCTIGGGKRGYCHPQYYAPTHNTLYRNNGDGTFTDVSEETGIASQFGKGMSVSFADYDGDGFLDAFVANDTTRNFLFHNVGGKRFEEVGELAGVAYGSNGAALSGMGSDFRDVNNDGLPDIWHTAVEFETFPLYGNRGRGEFADLTVSSGLARLTSQMSGWGNGMVDFDNDGLKDLFVARSNVLDNISQLVPERQYPERNSVFRNLGNGKFEDVSSEAGPDFQKEAPHRGVAFGDIDNDGRVDAVVTVLNGAVKLFHNISGGNNHWILLKLVGTASNRMGIGAQVHITTEDGRSQRNEVTTAVGFASSSDSRVHFGLGANRRIKEIEIRWPSGIKQVLQDVDVDRIMVIREPLPANFVQHSEKPYNH</sequence>
<dbReference type="AlphaFoldDB" id="A0A2U3K3F8"/>
<dbReference type="InterPro" id="IPR028994">
    <property type="entry name" value="Integrin_alpha_N"/>
</dbReference>
<evidence type="ECO:0000313" key="3">
    <source>
        <dbReference type="EMBL" id="SPF34205.1"/>
    </source>
</evidence>
<dbReference type="Pfam" id="PF13517">
    <property type="entry name" value="FG-GAP_3"/>
    <property type="match status" value="3"/>
</dbReference>
<dbReference type="InterPro" id="IPR027039">
    <property type="entry name" value="Crtac1"/>
</dbReference>
<dbReference type="InterPro" id="IPR013517">
    <property type="entry name" value="FG-GAP"/>
</dbReference>
<dbReference type="InterPro" id="IPR011519">
    <property type="entry name" value="UnbV_ASPIC"/>
</dbReference>
<keyword evidence="1" id="KW-0732">Signal</keyword>
<name>A0A2U3K3F8_9BACT</name>
<gene>
    <name evidence="3" type="ORF">SBA1_1200013</name>
</gene>
<dbReference type="Gene3D" id="2.130.10.130">
    <property type="entry name" value="Integrin alpha, N-terminal"/>
    <property type="match status" value="2"/>
</dbReference>
<evidence type="ECO:0000256" key="1">
    <source>
        <dbReference type="ARBA" id="ARBA00022729"/>
    </source>
</evidence>
<dbReference type="Pfam" id="PF07593">
    <property type="entry name" value="UnbV_ASPIC"/>
    <property type="match status" value="1"/>
</dbReference>
<dbReference type="OrthoDB" id="103431at2"/>
<reference evidence="4" key="1">
    <citation type="submission" date="2018-02" db="EMBL/GenBank/DDBJ databases">
        <authorList>
            <person name="Hausmann B."/>
        </authorList>
    </citation>
    <scope>NUCLEOTIDE SEQUENCE [LARGE SCALE GENOMIC DNA]</scope>
    <source>
        <strain evidence="4">Peat soil MAG SbA1</strain>
    </source>
</reference>
<protein>
    <submittedName>
        <fullName evidence="3">ASPIC/UnbV domain protein</fullName>
    </submittedName>
</protein>
<dbReference type="EMBL" id="OMOD01000025">
    <property type="protein sequence ID" value="SPF34205.1"/>
    <property type="molecule type" value="Genomic_DNA"/>
</dbReference>
<dbReference type="SUPFAM" id="SSF69318">
    <property type="entry name" value="Integrin alpha N-terminal domain"/>
    <property type="match status" value="1"/>
</dbReference>
<organism evidence="3 4">
    <name type="scientific">Candidatus Sulfotelmatobacter kueseliae</name>
    <dbReference type="NCBI Taxonomy" id="2042962"/>
    <lineage>
        <taxon>Bacteria</taxon>
        <taxon>Pseudomonadati</taxon>
        <taxon>Acidobacteriota</taxon>
        <taxon>Terriglobia</taxon>
        <taxon>Terriglobales</taxon>
        <taxon>Candidatus Korobacteraceae</taxon>
        <taxon>Candidatus Sulfotelmatobacter</taxon>
    </lineage>
</organism>
<proteinExistence type="predicted"/>
<dbReference type="PANTHER" id="PTHR16026">
    <property type="entry name" value="CARTILAGE ACIDIC PROTEIN 1"/>
    <property type="match status" value="1"/>
</dbReference>